<organism evidence="2 3">
    <name type="scientific">Finegoldia magna</name>
    <name type="common">Peptostreptococcus magnus</name>
    <dbReference type="NCBI Taxonomy" id="1260"/>
    <lineage>
        <taxon>Bacteria</taxon>
        <taxon>Bacillati</taxon>
        <taxon>Bacillota</taxon>
        <taxon>Tissierellia</taxon>
        <taxon>Tissierellales</taxon>
        <taxon>Peptoniphilaceae</taxon>
        <taxon>Finegoldia</taxon>
    </lineage>
</organism>
<sequence length="297" mass="34744">MELIVAGATSYIGKRFISFYHNKYRILALGRNENKLRKLFSKLEVEYMTYDSFFRNNGIVKDYKILINFAFPRNPDIDNIIQAFDFTSMLYSISVNFGVNKIINISSQSVYDYQRVIPATEDDLPKPFSLYGIAKYYSESYLCEFSMKNNIEYLNIRLGSVIGPEFNQRFINKLIINFMNGNPIEIIDNGYKHSFIFIDDIVQNLNQVILSDIKWNDNYNIGSDNYYTISEVMNMIMKIVSNGKSDIISKKESLDKIPFTNRISNDKIKKFLDNYYDISLEEAISKLYLHQSKLYLC</sequence>
<evidence type="ECO:0000259" key="1">
    <source>
        <dbReference type="Pfam" id="PF01370"/>
    </source>
</evidence>
<dbReference type="EMBL" id="JAHAIK010000011">
    <property type="protein sequence ID" value="MBS5964984.1"/>
    <property type="molecule type" value="Genomic_DNA"/>
</dbReference>
<dbReference type="InterPro" id="IPR001509">
    <property type="entry name" value="Epimerase_deHydtase"/>
</dbReference>
<reference evidence="2" key="1">
    <citation type="submission" date="2021-02" db="EMBL/GenBank/DDBJ databases">
        <title>Infant gut strain persistence is associated with maternal origin, phylogeny, and functional potential including surface adhesion and iron acquisition.</title>
        <authorList>
            <person name="Lou Y.C."/>
        </authorList>
    </citation>
    <scope>NUCLEOTIDE SEQUENCE</scope>
    <source>
        <strain evidence="2">L3_058_000G1_dasL3_058_000G1_concoct_72</strain>
    </source>
</reference>
<feature type="domain" description="NAD-dependent epimerase/dehydratase" evidence="1">
    <location>
        <begin position="4"/>
        <end position="222"/>
    </location>
</feature>
<protein>
    <submittedName>
        <fullName evidence="2">NAD(P)-dependent oxidoreductase</fullName>
    </submittedName>
</protein>
<dbReference type="Proteomes" id="UP000730862">
    <property type="component" value="Unassembled WGS sequence"/>
</dbReference>
<evidence type="ECO:0000313" key="3">
    <source>
        <dbReference type="Proteomes" id="UP000730862"/>
    </source>
</evidence>
<gene>
    <name evidence="2" type="ORF">KIA07_04870</name>
</gene>
<dbReference type="Pfam" id="PF01370">
    <property type="entry name" value="Epimerase"/>
    <property type="match status" value="1"/>
</dbReference>
<dbReference type="Gene3D" id="3.40.50.720">
    <property type="entry name" value="NAD(P)-binding Rossmann-like Domain"/>
    <property type="match status" value="1"/>
</dbReference>
<dbReference type="RefSeq" id="WP_278735729.1">
    <property type="nucleotide sequence ID" value="NZ_JAHAIK010000011.1"/>
</dbReference>
<dbReference type="InterPro" id="IPR050177">
    <property type="entry name" value="Lipid_A_modif_metabolic_enz"/>
</dbReference>
<dbReference type="SUPFAM" id="SSF51735">
    <property type="entry name" value="NAD(P)-binding Rossmann-fold domains"/>
    <property type="match status" value="1"/>
</dbReference>
<comment type="caution">
    <text evidence="2">The sequence shown here is derived from an EMBL/GenBank/DDBJ whole genome shotgun (WGS) entry which is preliminary data.</text>
</comment>
<accession>A0A943QNQ7</accession>
<name>A0A943QNQ7_FINMA</name>
<evidence type="ECO:0000313" key="2">
    <source>
        <dbReference type="EMBL" id="MBS5964984.1"/>
    </source>
</evidence>
<dbReference type="PANTHER" id="PTHR43245">
    <property type="entry name" value="BIFUNCTIONAL POLYMYXIN RESISTANCE PROTEIN ARNA"/>
    <property type="match status" value="1"/>
</dbReference>
<proteinExistence type="predicted"/>
<dbReference type="InterPro" id="IPR036291">
    <property type="entry name" value="NAD(P)-bd_dom_sf"/>
</dbReference>
<dbReference type="AlphaFoldDB" id="A0A943QNQ7"/>
<dbReference type="PANTHER" id="PTHR43245:SF13">
    <property type="entry name" value="UDP-D-APIOSE_UDP-D-XYLOSE SYNTHASE 2"/>
    <property type="match status" value="1"/>
</dbReference>